<keyword evidence="1" id="KW-0808">Transferase</keyword>
<organism evidence="1 2">
    <name type="scientific">Botrytis fragariae</name>
    <dbReference type="NCBI Taxonomy" id="1964551"/>
    <lineage>
        <taxon>Eukaryota</taxon>
        <taxon>Fungi</taxon>
        <taxon>Dikarya</taxon>
        <taxon>Ascomycota</taxon>
        <taxon>Pezizomycotina</taxon>
        <taxon>Leotiomycetes</taxon>
        <taxon>Helotiales</taxon>
        <taxon>Sclerotiniaceae</taxon>
        <taxon>Botrytis</taxon>
    </lineage>
</organism>
<name>A0A8H6EPH0_9HELO</name>
<sequence length="132" mass="14845">MTSDWPSDLTSTFNLVHSRFALPDAGTHSPRSVVSRLAALVKPGGYIQQSEMVFTPWPSNGPAMKQFQQAYINLFTIVIGGQELKHLYNIEKWYHEMGLEDVQYEISTIPIGAKAESERIRVISIEIFGLTC</sequence>
<proteinExistence type="predicted"/>
<dbReference type="SUPFAM" id="SSF53335">
    <property type="entry name" value="S-adenosyl-L-methionine-dependent methyltransferases"/>
    <property type="match status" value="1"/>
</dbReference>
<protein>
    <submittedName>
        <fullName evidence="1">Putative umta methyltransferase family protein</fullName>
    </submittedName>
</protein>
<dbReference type="AlphaFoldDB" id="A0A8H6EPH0"/>
<dbReference type="EMBL" id="JABFCT010000001">
    <property type="protein sequence ID" value="KAF5879420.1"/>
    <property type="molecule type" value="Genomic_DNA"/>
</dbReference>
<dbReference type="OrthoDB" id="3552535at2759"/>
<dbReference type="GO" id="GO:0032259">
    <property type="term" value="P:methylation"/>
    <property type="evidence" value="ECO:0007669"/>
    <property type="project" value="UniProtKB-KW"/>
</dbReference>
<evidence type="ECO:0000313" key="2">
    <source>
        <dbReference type="Proteomes" id="UP000531561"/>
    </source>
</evidence>
<dbReference type="GO" id="GO:0008168">
    <property type="term" value="F:methyltransferase activity"/>
    <property type="evidence" value="ECO:0007669"/>
    <property type="project" value="UniProtKB-KW"/>
</dbReference>
<dbReference type="Proteomes" id="UP000531561">
    <property type="component" value="Unassembled WGS sequence"/>
</dbReference>
<dbReference type="GeneID" id="59260690"/>
<accession>A0A8H6EPH0</accession>
<evidence type="ECO:0000313" key="1">
    <source>
        <dbReference type="EMBL" id="KAF5879420.1"/>
    </source>
</evidence>
<reference evidence="1 2" key="1">
    <citation type="journal article" date="2020" name="Phytopathology">
        <title>A high-quality genome resource of Botrytis fragariae, a new and rapidly spreading fungal pathogen causing strawberry gray mold in the U.S.A.</title>
        <authorList>
            <person name="Wu Y."/>
            <person name="Saski C.A."/>
            <person name="Schnabel G."/>
            <person name="Xiao S."/>
            <person name="Hu M."/>
        </authorList>
    </citation>
    <scope>NUCLEOTIDE SEQUENCE [LARGE SCALE GENOMIC DNA]</scope>
    <source>
        <strain evidence="1 2">BVB16</strain>
    </source>
</reference>
<keyword evidence="2" id="KW-1185">Reference proteome</keyword>
<dbReference type="RefSeq" id="XP_037198364.1">
    <property type="nucleotide sequence ID" value="XM_037336998.1"/>
</dbReference>
<keyword evidence="1" id="KW-0489">Methyltransferase</keyword>
<gene>
    <name evidence="1" type="ORF">Bfra_006629ia</name>
</gene>
<dbReference type="InterPro" id="IPR029063">
    <property type="entry name" value="SAM-dependent_MTases_sf"/>
</dbReference>
<comment type="caution">
    <text evidence="1">The sequence shown here is derived from an EMBL/GenBank/DDBJ whole genome shotgun (WGS) entry which is preliminary data.</text>
</comment>
<dbReference type="Gene3D" id="3.40.50.150">
    <property type="entry name" value="Vaccinia Virus protein VP39"/>
    <property type="match status" value="1"/>
</dbReference>